<keyword evidence="3" id="KW-1185">Reference proteome</keyword>
<dbReference type="PROSITE" id="PS50126">
    <property type="entry name" value="S1"/>
    <property type="match status" value="1"/>
</dbReference>
<dbReference type="GO" id="GO:0004540">
    <property type="term" value="F:RNA nuclease activity"/>
    <property type="evidence" value="ECO:0007669"/>
    <property type="project" value="InterPro"/>
</dbReference>
<dbReference type="Pfam" id="PF00575">
    <property type="entry name" value="S1"/>
    <property type="match status" value="1"/>
</dbReference>
<dbReference type="InterPro" id="IPR012340">
    <property type="entry name" value="NA-bd_OB-fold"/>
</dbReference>
<proteinExistence type="predicted"/>
<dbReference type="OrthoDB" id="9794137at2"/>
<dbReference type="GO" id="GO:0003676">
    <property type="term" value="F:nucleic acid binding"/>
    <property type="evidence" value="ECO:0007669"/>
    <property type="project" value="InterPro"/>
</dbReference>
<organism evidence="2 3">
    <name type="scientific">Chlorobium phaeobacteroides (strain DSM 266 / SMG 266 / 2430)</name>
    <dbReference type="NCBI Taxonomy" id="290317"/>
    <lineage>
        <taxon>Bacteria</taxon>
        <taxon>Pseudomonadati</taxon>
        <taxon>Chlorobiota</taxon>
        <taxon>Chlorobiia</taxon>
        <taxon>Chlorobiales</taxon>
        <taxon>Chlorobiaceae</taxon>
        <taxon>Chlorobium/Pelodictyon group</taxon>
        <taxon>Chlorobium</taxon>
    </lineage>
</organism>
<dbReference type="eggNOG" id="COG1432">
    <property type="taxonomic scope" value="Bacteria"/>
</dbReference>
<evidence type="ECO:0000313" key="2">
    <source>
        <dbReference type="EMBL" id="ABL64539.1"/>
    </source>
</evidence>
<dbReference type="InterPro" id="IPR021139">
    <property type="entry name" value="NYN"/>
</dbReference>
<dbReference type="Gene3D" id="3.40.50.1010">
    <property type="entry name" value="5'-nuclease"/>
    <property type="match status" value="1"/>
</dbReference>
<dbReference type="InterPro" id="IPR047140">
    <property type="entry name" value="LabA"/>
</dbReference>
<feature type="domain" description="S1 motif" evidence="1">
    <location>
        <begin position="197"/>
        <end position="267"/>
    </location>
</feature>
<dbReference type="SUPFAM" id="SSF50249">
    <property type="entry name" value="Nucleic acid-binding proteins"/>
    <property type="match status" value="1"/>
</dbReference>
<dbReference type="PANTHER" id="PTHR35458:SF2">
    <property type="entry name" value="SLR0755 PROTEIN"/>
    <property type="match status" value="1"/>
</dbReference>
<dbReference type="Proteomes" id="UP000008701">
    <property type="component" value="Chromosome"/>
</dbReference>
<dbReference type="InterPro" id="IPR003029">
    <property type="entry name" value="S1_domain"/>
</dbReference>
<dbReference type="KEGG" id="cph:Cpha266_0482"/>
<name>A1BDR2_CHLPD</name>
<reference evidence="2 3" key="1">
    <citation type="submission" date="2006-12" db="EMBL/GenBank/DDBJ databases">
        <title>Complete sequence of Chlorobium phaeobacteroides DSM 266.</title>
        <authorList>
            <consortium name="US DOE Joint Genome Institute"/>
            <person name="Copeland A."/>
            <person name="Lucas S."/>
            <person name="Lapidus A."/>
            <person name="Barry K."/>
            <person name="Detter J.C."/>
            <person name="Glavina del Rio T."/>
            <person name="Hammon N."/>
            <person name="Israni S."/>
            <person name="Pitluck S."/>
            <person name="Goltsman E."/>
            <person name="Schmutz J."/>
            <person name="Larimer F."/>
            <person name="Land M."/>
            <person name="Hauser L."/>
            <person name="Mikhailova N."/>
            <person name="Li T."/>
            <person name="Overmann J."/>
            <person name="Bryant D.A."/>
            <person name="Richardson P."/>
        </authorList>
    </citation>
    <scope>NUCLEOTIDE SEQUENCE [LARGE SCALE GENOMIC DNA]</scope>
    <source>
        <strain evidence="2 3">DSM 266</strain>
    </source>
</reference>
<gene>
    <name evidence="2" type="ordered locus">Cpha266_0482</name>
</gene>
<protein>
    <recommendedName>
        <fullName evidence="1">S1 motif domain-containing protein</fullName>
    </recommendedName>
</protein>
<dbReference type="RefSeq" id="WP_011744372.1">
    <property type="nucleotide sequence ID" value="NC_008639.1"/>
</dbReference>
<dbReference type="Pfam" id="PF01936">
    <property type="entry name" value="NYN"/>
    <property type="match status" value="1"/>
</dbReference>
<evidence type="ECO:0000259" key="1">
    <source>
        <dbReference type="PROSITE" id="PS50126"/>
    </source>
</evidence>
<dbReference type="SMART" id="SM00316">
    <property type="entry name" value="S1"/>
    <property type="match status" value="1"/>
</dbReference>
<evidence type="ECO:0000313" key="3">
    <source>
        <dbReference type="Proteomes" id="UP000008701"/>
    </source>
</evidence>
<dbReference type="AlphaFoldDB" id="A1BDR2"/>
<dbReference type="Gene3D" id="2.40.50.140">
    <property type="entry name" value="Nucleic acid-binding proteins"/>
    <property type="match status" value="1"/>
</dbReference>
<sequence length="287" mass="31707">MDIKRAAVYIDGANLFFTQRSLGWQIDFSRLITFFLDRYASVEARYYVPVSEPASEEQAAFTRVLAAHGYILTSKPVKKIVNKTTGEIIIKGNLDVELAVDALVGEIAYDTFILFSGDSDFLPLLRALKEKGKEVLVYSTEGISAWELLIEPGIDFHDLAGLRDRIGHAKPGEGGRRETGGQALQQENAFLRLPVVGEVFTGTVLSVKSYGVFLANTYHAKCLLPLSFLGISRHITDLTEVVRMADVFDVVVFKVDTSHEVPEITVKLADKEKSHELSERVAGSPLS</sequence>
<dbReference type="HOGENOM" id="CLU_968727_0_0_10"/>
<accession>A1BDR2</accession>
<dbReference type="STRING" id="290317.Cpha266_0482"/>
<dbReference type="EMBL" id="CP000492">
    <property type="protein sequence ID" value="ABL64539.1"/>
    <property type="molecule type" value="Genomic_DNA"/>
</dbReference>
<dbReference type="CDD" id="cd10911">
    <property type="entry name" value="PIN_LabA"/>
    <property type="match status" value="1"/>
</dbReference>
<dbReference type="PANTHER" id="PTHR35458">
    <property type="entry name" value="SLR0755 PROTEIN"/>
    <property type="match status" value="1"/>
</dbReference>